<evidence type="ECO:0000256" key="1">
    <source>
        <dbReference type="ARBA" id="ARBA00010613"/>
    </source>
</evidence>
<dbReference type="RefSeq" id="WP_200972813.1">
    <property type="nucleotide sequence ID" value="NZ_CP065592.1"/>
</dbReference>
<dbReference type="Pfam" id="PF00795">
    <property type="entry name" value="CN_hydrolase"/>
    <property type="match status" value="1"/>
</dbReference>
<dbReference type="InterPro" id="IPR036526">
    <property type="entry name" value="C-N_Hydrolase_sf"/>
</dbReference>
<dbReference type="PROSITE" id="PS50263">
    <property type="entry name" value="CN_HYDROLASE"/>
    <property type="match status" value="1"/>
</dbReference>
<dbReference type="InterPro" id="IPR001110">
    <property type="entry name" value="UPF0012_CS"/>
</dbReference>
<dbReference type="EMBL" id="CP065592">
    <property type="protein sequence ID" value="QPQ55953.1"/>
    <property type="molecule type" value="Genomic_DNA"/>
</dbReference>
<dbReference type="PANTHER" id="PTHR23088:SF27">
    <property type="entry name" value="DEAMINATED GLUTATHIONE AMIDASE"/>
    <property type="match status" value="1"/>
</dbReference>
<evidence type="ECO:0000313" key="5">
    <source>
        <dbReference type="Proteomes" id="UP000594873"/>
    </source>
</evidence>
<dbReference type="PROSITE" id="PS01227">
    <property type="entry name" value="UPF0012"/>
    <property type="match status" value="1"/>
</dbReference>
<dbReference type="Proteomes" id="UP000594873">
    <property type="component" value="Chromosome"/>
</dbReference>
<dbReference type="Gene3D" id="3.60.110.10">
    <property type="entry name" value="Carbon-nitrogen hydrolase"/>
    <property type="match status" value="1"/>
</dbReference>
<dbReference type="PANTHER" id="PTHR23088">
    <property type="entry name" value="NITRILASE-RELATED"/>
    <property type="match status" value="1"/>
</dbReference>
<gene>
    <name evidence="4" type="ORF">IC614_05065</name>
</gene>
<feature type="domain" description="CN hydrolase" evidence="3">
    <location>
        <begin position="1"/>
        <end position="250"/>
    </location>
</feature>
<comment type="similarity">
    <text evidence="1">Belongs to the carbon-nitrogen hydrolase superfamily. NIT1/NIT2 family.</text>
</comment>
<evidence type="ECO:0000256" key="2">
    <source>
        <dbReference type="ARBA" id="ARBA00022801"/>
    </source>
</evidence>
<evidence type="ECO:0000313" key="4">
    <source>
        <dbReference type="EMBL" id="QPQ55953.1"/>
    </source>
</evidence>
<reference evidence="4 5" key="1">
    <citation type="submission" date="2020-11" db="EMBL/GenBank/DDBJ databases">
        <title>Genome seq and assembly of Sphingosinicella sp.</title>
        <authorList>
            <person name="Chhetri G."/>
        </authorList>
    </citation>
    <scope>NUCLEOTIDE SEQUENCE [LARGE SCALE GENOMIC DNA]</scope>
    <source>
        <strain evidence="4 5">UDD2</strain>
    </source>
</reference>
<proteinExistence type="inferred from homology"/>
<evidence type="ECO:0000259" key="3">
    <source>
        <dbReference type="PROSITE" id="PS50263"/>
    </source>
</evidence>
<protein>
    <submittedName>
        <fullName evidence="4">Carbon-nitrogen hydrolase family protein</fullName>
    </submittedName>
</protein>
<dbReference type="CDD" id="cd07572">
    <property type="entry name" value="nit"/>
    <property type="match status" value="1"/>
</dbReference>
<dbReference type="SUPFAM" id="SSF56317">
    <property type="entry name" value="Carbon-nitrogen hydrolase"/>
    <property type="match status" value="1"/>
</dbReference>
<dbReference type="InterPro" id="IPR045254">
    <property type="entry name" value="Nit1/2_C-N_Hydrolase"/>
</dbReference>
<dbReference type="KEGG" id="sflv:IC614_05065"/>
<name>A0A7T2GLX0_9SPHN</name>
<dbReference type="InterPro" id="IPR003010">
    <property type="entry name" value="C-N_Hydrolase"/>
</dbReference>
<dbReference type="GO" id="GO:0016811">
    <property type="term" value="F:hydrolase activity, acting on carbon-nitrogen (but not peptide) bonds, in linear amides"/>
    <property type="evidence" value="ECO:0007669"/>
    <property type="project" value="InterPro"/>
</dbReference>
<keyword evidence="2 4" id="KW-0378">Hydrolase</keyword>
<accession>A0A7T2GLX0</accession>
<organism evidence="4 5">
    <name type="scientific">Allosphingosinicella flava</name>
    <dbReference type="NCBI Taxonomy" id="2771430"/>
    <lineage>
        <taxon>Bacteria</taxon>
        <taxon>Pseudomonadati</taxon>
        <taxon>Pseudomonadota</taxon>
        <taxon>Alphaproteobacteria</taxon>
        <taxon>Sphingomonadales</taxon>
        <taxon>Sphingomonadaceae</taxon>
        <taxon>Allosphingosinicella</taxon>
    </lineage>
</organism>
<sequence>MKIALYQARTGIDPDASARDIGQAVRDAAAAGAVMLFTPEMSGMLDRERERARANLRPEAEDAVLAAARAAARDAGIWVHLGSLALKDERADGRLVNRGFVIDGAGEIRARYDKMHLFDVDLPTGESWRESAAYGAGEGPVAVETPLGLLGLSICYDIRFPDLYRALTDAGAVILSIPAAFTVPTGEAHWHALLRARAIEAGVFVVATAQSGRHADGRETFGHSLVVGPWGEVLLDMGDANGLGFAEIDPAAVEAVRARVPAIRHRRAIGPVRVVR</sequence>
<dbReference type="AlphaFoldDB" id="A0A7T2GLX0"/>
<keyword evidence="5" id="KW-1185">Reference proteome</keyword>